<dbReference type="InterPro" id="IPR014729">
    <property type="entry name" value="Rossmann-like_a/b/a_fold"/>
</dbReference>
<organism evidence="2 3">
    <name type="scientific">Halobaculum halobium</name>
    <dbReference type="NCBI Taxonomy" id="3032281"/>
    <lineage>
        <taxon>Archaea</taxon>
        <taxon>Methanobacteriati</taxon>
        <taxon>Methanobacteriota</taxon>
        <taxon>Stenosarchaea group</taxon>
        <taxon>Halobacteria</taxon>
        <taxon>Halobacteriales</taxon>
        <taxon>Haloferacaceae</taxon>
        <taxon>Halobaculum</taxon>
    </lineage>
</organism>
<evidence type="ECO:0000313" key="2">
    <source>
        <dbReference type="EMBL" id="MFC6784804.1"/>
    </source>
</evidence>
<sequence>MGLVVPYDGSTLSDAALVRANQFDCILEEGVTAVTVIPKGNRTYARDHGWIGSNETYDTDVIVETLRQSVHAIVPDARFEPIFVGSHAPFGTIAGRIRRFARDNDTSIVFLGSDNAGRMVGSLSVGGAVTADKTYDTMIISQSIPAEIEKLEEELPCDELLARATVDN</sequence>
<accession>A0ABD5T6E3</accession>
<dbReference type="Gene3D" id="3.40.50.620">
    <property type="entry name" value="HUPs"/>
    <property type="match status" value="1"/>
</dbReference>
<dbReference type="Proteomes" id="UP001596443">
    <property type="component" value="Unassembled WGS sequence"/>
</dbReference>
<dbReference type="EMBL" id="JBHSWX010000001">
    <property type="protein sequence ID" value="MFC6784454.1"/>
    <property type="molecule type" value="Genomic_DNA"/>
</dbReference>
<reference evidence="2" key="1">
    <citation type="journal article" date="2014" name="Int. J. Syst. Evol. Microbiol.">
        <title>Complete genome sequence of Corynebacterium casei LMG S-19264T (=DSM 44701T), isolated from a smear-ripened cheese.</title>
        <authorList>
            <consortium name="US DOE Joint Genome Institute (JGI-PGF)"/>
            <person name="Walter F."/>
            <person name="Albersmeier A."/>
            <person name="Kalinowski J."/>
            <person name="Ruckert C."/>
        </authorList>
    </citation>
    <scope>NUCLEOTIDE SEQUENCE [LARGE SCALE GENOMIC DNA]</scope>
    <source>
        <strain evidence="2">NBRC 112888</strain>
    </source>
</reference>
<gene>
    <name evidence="1" type="ORF">ACFQFD_00180</name>
    <name evidence="2" type="ORF">ACFQFD_01980</name>
</gene>
<comment type="caution">
    <text evidence="2">The sequence shown here is derived from an EMBL/GenBank/DDBJ whole genome shotgun (WGS) entry which is preliminary data.</text>
</comment>
<evidence type="ECO:0000313" key="3">
    <source>
        <dbReference type="Proteomes" id="UP001596443"/>
    </source>
</evidence>
<evidence type="ECO:0000313" key="1">
    <source>
        <dbReference type="EMBL" id="MFC6784454.1"/>
    </source>
</evidence>
<protein>
    <submittedName>
        <fullName evidence="2">Universal stress protein</fullName>
    </submittedName>
</protein>
<dbReference type="SUPFAM" id="SSF52402">
    <property type="entry name" value="Adenine nucleotide alpha hydrolases-like"/>
    <property type="match status" value="1"/>
</dbReference>
<dbReference type="RefSeq" id="WP_284063624.1">
    <property type="nucleotide sequence ID" value="NZ_CP126159.1"/>
</dbReference>
<dbReference type="GeneID" id="81211522"/>
<dbReference type="EMBL" id="JBHSWX010000001">
    <property type="protein sequence ID" value="MFC6784804.1"/>
    <property type="molecule type" value="Genomic_DNA"/>
</dbReference>
<dbReference type="AlphaFoldDB" id="A0ABD5T6E3"/>
<name>A0ABD5T6E3_9EURY</name>
<reference evidence="3" key="2">
    <citation type="journal article" date="2019" name="Int. J. Syst. Evol. Microbiol.">
        <title>The Global Catalogue of Microorganisms (GCM) 10K type strain sequencing project: providing services to taxonomists for standard genome sequencing and annotation.</title>
        <authorList>
            <consortium name="The Broad Institute Genomics Platform"/>
            <consortium name="The Broad Institute Genome Sequencing Center for Infectious Disease"/>
            <person name="Wu L."/>
            <person name="Ma J."/>
        </authorList>
    </citation>
    <scope>NUCLEOTIDE SEQUENCE [LARGE SCALE GENOMIC DNA]</scope>
    <source>
        <strain evidence="3">SYNS20</strain>
    </source>
</reference>
<keyword evidence="3" id="KW-1185">Reference proteome</keyword>
<proteinExistence type="predicted"/>
<reference evidence="2" key="3">
    <citation type="submission" date="2024-09" db="EMBL/GenBank/DDBJ databases">
        <authorList>
            <person name="Sun Q."/>
        </authorList>
    </citation>
    <scope>NUCLEOTIDE SEQUENCE</scope>
    <source>
        <strain evidence="2">NBRC 112888</strain>
    </source>
</reference>